<proteinExistence type="predicted"/>
<protein>
    <submittedName>
        <fullName evidence="7">Matrixin</fullName>
    </submittedName>
</protein>
<dbReference type="SUPFAM" id="SSF55486">
    <property type="entry name" value="Metalloproteases ('zincins'), catalytic domain"/>
    <property type="match status" value="1"/>
</dbReference>
<reference evidence="8" key="1">
    <citation type="submission" date="2016-10" db="EMBL/GenBank/DDBJ databases">
        <authorList>
            <person name="Varghese N."/>
            <person name="Submissions S."/>
        </authorList>
    </citation>
    <scope>NUCLEOTIDE SEQUENCE [LARGE SCALE GENOMIC DNA]</scope>
    <source>
        <strain evidence="8">CGMCC 1.10119</strain>
    </source>
</reference>
<keyword evidence="2" id="KW-0479">Metal-binding</keyword>
<feature type="region of interest" description="Disordered" evidence="5">
    <location>
        <begin position="344"/>
        <end position="363"/>
    </location>
</feature>
<evidence type="ECO:0000256" key="2">
    <source>
        <dbReference type="ARBA" id="ARBA00022723"/>
    </source>
</evidence>
<organism evidence="7 8">
    <name type="scientific">Halogranum gelatinilyticum</name>
    <dbReference type="NCBI Taxonomy" id="660521"/>
    <lineage>
        <taxon>Archaea</taxon>
        <taxon>Methanobacteriati</taxon>
        <taxon>Methanobacteriota</taxon>
        <taxon>Stenosarchaea group</taxon>
        <taxon>Halobacteria</taxon>
        <taxon>Halobacteriales</taxon>
        <taxon>Haloferacaceae</taxon>
    </lineage>
</organism>
<feature type="domain" description="Peptidase metallopeptidase" evidence="6">
    <location>
        <begin position="67"/>
        <end position="223"/>
    </location>
</feature>
<dbReference type="AlphaFoldDB" id="A0A1H0A3H9"/>
<evidence type="ECO:0000256" key="3">
    <source>
        <dbReference type="ARBA" id="ARBA00022801"/>
    </source>
</evidence>
<dbReference type="InterPro" id="IPR024079">
    <property type="entry name" value="MetalloPept_cat_dom_sf"/>
</dbReference>
<dbReference type="Gene3D" id="3.40.390.10">
    <property type="entry name" value="Collagenase (Catalytic Domain)"/>
    <property type="match status" value="1"/>
</dbReference>
<keyword evidence="4" id="KW-0862">Zinc</keyword>
<evidence type="ECO:0000256" key="1">
    <source>
        <dbReference type="ARBA" id="ARBA00022670"/>
    </source>
</evidence>
<dbReference type="InterPro" id="IPR006026">
    <property type="entry name" value="Peptidase_Metallo"/>
</dbReference>
<gene>
    <name evidence="7" type="ORF">SAMN04487949_3813</name>
</gene>
<dbReference type="GO" id="GO:0004222">
    <property type="term" value="F:metalloendopeptidase activity"/>
    <property type="evidence" value="ECO:0007669"/>
    <property type="project" value="InterPro"/>
</dbReference>
<evidence type="ECO:0000256" key="5">
    <source>
        <dbReference type="SAM" id="MobiDB-lite"/>
    </source>
</evidence>
<feature type="region of interest" description="Disordered" evidence="5">
    <location>
        <begin position="19"/>
        <end position="74"/>
    </location>
</feature>
<dbReference type="EMBL" id="FNHL01000009">
    <property type="protein sequence ID" value="SDN27965.1"/>
    <property type="molecule type" value="Genomic_DNA"/>
</dbReference>
<dbReference type="OrthoDB" id="9634at2157"/>
<evidence type="ECO:0000313" key="8">
    <source>
        <dbReference type="Proteomes" id="UP000199451"/>
    </source>
</evidence>
<keyword evidence="3" id="KW-0378">Hydrolase</keyword>
<evidence type="ECO:0000256" key="4">
    <source>
        <dbReference type="ARBA" id="ARBA00022833"/>
    </source>
</evidence>
<name>A0A1H0A3H9_9EURY</name>
<feature type="compositionally biased region" description="Low complexity" evidence="5">
    <location>
        <begin position="43"/>
        <end position="68"/>
    </location>
</feature>
<dbReference type="RefSeq" id="WP_089700125.1">
    <property type="nucleotide sequence ID" value="NZ_FNHL01000009.1"/>
</dbReference>
<dbReference type="GO" id="GO:0006508">
    <property type="term" value="P:proteolysis"/>
    <property type="evidence" value="ECO:0007669"/>
    <property type="project" value="UniProtKB-KW"/>
</dbReference>
<dbReference type="GO" id="GO:0008270">
    <property type="term" value="F:zinc ion binding"/>
    <property type="evidence" value="ECO:0007669"/>
    <property type="project" value="InterPro"/>
</dbReference>
<sequence length="363" mass="40555">MSKVSVLLVAVLVLLAGCTGASPTGTPDSGEDETTVVSEEETATQSETRTETETATATPEPTATATPEPEIENPWGQSIVVVGIDQTVNPDRNVTPLVRQALEYWENNSEQYGSYSIDYRLVPDRRQPDIEIQFVDDIADCGPDYTVDTVGCAPVIDPDAEADLSTPVQVEAGYNNNSTLLILKHELGHTLGLEHSSTPSFMTESDFHYTLPKPDVTDRYYPWKTSNFTVYVDDSNVSEFNQDEYREQIEHAVTYYEDDPKGMPSNLSFTFVDDRANATLVVTYRDDVDDPKSSVRTYGYDPDGDDALEYYTDATIYIEDLEHDRVAYHVGYWIGMITVADDRSDLPPPLQEDGANPEDHWWD</sequence>
<accession>A0A1H0A3H9</accession>
<dbReference type="GO" id="GO:0031012">
    <property type="term" value="C:extracellular matrix"/>
    <property type="evidence" value="ECO:0007669"/>
    <property type="project" value="InterPro"/>
</dbReference>
<evidence type="ECO:0000313" key="7">
    <source>
        <dbReference type="EMBL" id="SDN27965.1"/>
    </source>
</evidence>
<keyword evidence="1" id="KW-0645">Protease</keyword>
<dbReference type="PROSITE" id="PS51257">
    <property type="entry name" value="PROKAR_LIPOPROTEIN"/>
    <property type="match status" value="1"/>
</dbReference>
<dbReference type="InterPro" id="IPR001818">
    <property type="entry name" value="Pept_M10_metallopeptidase"/>
</dbReference>
<feature type="compositionally biased region" description="Acidic residues" evidence="5">
    <location>
        <begin position="29"/>
        <end position="42"/>
    </location>
</feature>
<dbReference type="SMART" id="SM00235">
    <property type="entry name" value="ZnMc"/>
    <property type="match status" value="1"/>
</dbReference>
<dbReference type="Proteomes" id="UP000199451">
    <property type="component" value="Unassembled WGS sequence"/>
</dbReference>
<keyword evidence="8" id="KW-1185">Reference proteome</keyword>
<dbReference type="Pfam" id="PF00413">
    <property type="entry name" value="Peptidase_M10"/>
    <property type="match status" value="1"/>
</dbReference>
<evidence type="ECO:0000259" key="6">
    <source>
        <dbReference type="SMART" id="SM00235"/>
    </source>
</evidence>